<dbReference type="CDD" id="cd02966">
    <property type="entry name" value="TlpA_like_family"/>
    <property type="match status" value="1"/>
</dbReference>
<dbReference type="PANTHER" id="PTHR42852">
    <property type="entry name" value="THIOL:DISULFIDE INTERCHANGE PROTEIN DSBE"/>
    <property type="match status" value="1"/>
</dbReference>
<evidence type="ECO:0000256" key="1">
    <source>
        <dbReference type="ARBA" id="ARBA00004196"/>
    </source>
</evidence>
<dbReference type="PROSITE" id="PS51352">
    <property type="entry name" value="THIOREDOXIN_2"/>
    <property type="match status" value="1"/>
</dbReference>
<dbReference type="GO" id="GO:0030313">
    <property type="term" value="C:cell envelope"/>
    <property type="evidence" value="ECO:0007669"/>
    <property type="project" value="UniProtKB-SubCell"/>
</dbReference>
<protein>
    <recommendedName>
        <fullName evidence="5">Thioredoxin domain-containing protein</fullName>
    </recommendedName>
</protein>
<dbReference type="Pfam" id="PF00578">
    <property type="entry name" value="AhpC-TSA"/>
    <property type="match status" value="1"/>
</dbReference>
<dbReference type="InterPro" id="IPR050553">
    <property type="entry name" value="Thioredoxin_ResA/DsbE_sf"/>
</dbReference>
<gene>
    <name evidence="6" type="ORF">DI598_13485</name>
</gene>
<evidence type="ECO:0000256" key="2">
    <source>
        <dbReference type="ARBA" id="ARBA00022748"/>
    </source>
</evidence>
<sequence>MRILSFLMLSASILLFGCKNNKPESGSTFEVNGKISKVKAQHAYLEELGFDSPTPEILDSTTVKSDGSFTLKAISKGESLYRIVVDGNYNVIFVNDNDKIEINIDPENDRHPEIKGSPASSSLYSFLNDFANKDSSIAATKTIIDSINNREVPIKKQDSVINSLEEKMKHSLSEINDNVKSFVQSTSSPAAAAYILVQGTKTMKPDELLPLAESVLKKFPTNHSLAALTSLMKVNSAGSDRASQNYPLLGQQAPDLTMTDINGKTMSISQFKGKYLLVDFWASWCGPCREENPNVVAAYNKFKNKNFTILGVSLDKEKDSWAKAVKDDHLDWNQMSDLKFWDSEAVGKYQFDGIPFNVLIDPNGKIIASSLRGPDLEKKLSEVLK</sequence>
<organism evidence="6 7">
    <name type="scientific">Pseudopedobacter saltans</name>
    <dbReference type="NCBI Taxonomy" id="151895"/>
    <lineage>
        <taxon>Bacteria</taxon>
        <taxon>Pseudomonadati</taxon>
        <taxon>Bacteroidota</taxon>
        <taxon>Sphingobacteriia</taxon>
        <taxon>Sphingobacteriales</taxon>
        <taxon>Sphingobacteriaceae</taxon>
        <taxon>Pseudopedobacter</taxon>
    </lineage>
</organism>
<accession>A0A2W5EUQ5</accession>
<dbReference type="InterPro" id="IPR025380">
    <property type="entry name" value="DUF4369"/>
</dbReference>
<dbReference type="InterPro" id="IPR013766">
    <property type="entry name" value="Thioredoxin_domain"/>
</dbReference>
<evidence type="ECO:0000259" key="5">
    <source>
        <dbReference type="PROSITE" id="PS51352"/>
    </source>
</evidence>
<dbReference type="InterPro" id="IPR017937">
    <property type="entry name" value="Thioredoxin_CS"/>
</dbReference>
<dbReference type="GO" id="GO:0016209">
    <property type="term" value="F:antioxidant activity"/>
    <property type="evidence" value="ECO:0007669"/>
    <property type="project" value="InterPro"/>
</dbReference>
<dbReference type="Pfam" id="PF14289">
    <property type="entry name" value="DUF4369"/>
    <property type="match status" value="1"/>
</dbReference>
<dbReference type="PROSITE" id="PS51257">
    <property type="entry name" value="PROKAR_LIPOPROTEIN"/>
    <property type="match status" value="1"/>
</dbReference>
<dbReference type="PANTHER" id="PTHR42852:SF6">
    <property type="entry name" value="THIOL:DISULFIDE INTERCHANGE PROTEIN DSBE"/>
    <property type="match status" value="1"/>
</dbReference>
<dbReference type="PROSITE" id="PS00194">
    <property type="entry name" value="THIOREDOXIN_1"/>
    <property type="match status" value="1"/>
</dbReference>
<dbReference type="Proteomes" id="UP000249645">
    <property type="component" value="Unassembled WGS sequence"/>
</dbReference>
<evidence type="ECO:0000256" key="4">
    <source>
        <dbReference type="ARBA" id="ARBA00023284"/>
    </source>
</evidence>
<evidence type="ECO:0000256" key="3">
    <source>
        <dbReference type="ARBA" id="ARBA00023157"/>
    </source>
</evidence>
<name>A0A2W5EUQ5_9SPHI</name>
<evidence type="ECO:0000313" key="6">
    <source>
        <dbReference type="EMBL" id="PZP45287.1"/>
    </source>
</evidence>
<comment type="caution">
    <text evidence="6">The sequence shown here is derived from an EMBL/GenBank/DDBJ whole genome shotgun (WGS) entry which is preliminary data.</text>
</comment>
<dbReference type="SUPFAM" id="SSF52833">
    <property type="entry name" value="Thioredoxin-like"/>
    <property type="match status" value="1"/>
</dbReference>
<evidence type="ECO:0000313" key="7">
    <source>
        <dbReference type="Proteomes" id="UP000249645"/>
    </source>
</evidence>
<keyword evidence="4" id="KW-0676">Redox-active center</keyword>
<keyword evidence="2" id="KW-0201">Cytochrome c-type biogenesis</keyword>
<dbReference type="GO" id="GO:0017004">
    <property type="term" value="P:cytochrome complex assembly"/>
    <property type="evidence" value="ECO:0007669"/>
    <property type="project" value="UniProtKB-KW"/>
</dbReference>
<keyword evidence="3" id="KW-1015">Disulfide bond</keyword>
<dbReference type="Gene3D" id="3.40.30.10">
    <property type="entry name" value="Glutaredoxin"/>
    <property type="match status" value="1"/>
</dbReference>
<dbReference type="InterPro" id="IPR036249">
    <property type="entry name" value="Thioredoxin-like_sf"/>
</dbReference>
<dbReference type="GO" id="GO:0016491">
    <property type="term" value="F:oxidoreductase activity"/>
    <property type="evidence" value="ECO:0007669"/>
    <property type="project" value="InterPro"/>
</dbReference>
<feature type="domain" description="Thioredoxin" evidence="5">
    <location>
        <begin position="247"/>
        <end position="385"/>
    </location>
</feature>
<proteinExistence type="predicted"/>
<comment type="subcellular location">
    <subcellularLocation>
        <location evidence="1">Cell envelope</location>
    </subcellularLocation>
</comment>
<reference evidence="6 7" key="1">
    <citation type="submission" date="2017-11" db="EMBL/GenBank/DDBJ databases">
        <title>Infants hospitalized years apart are colonized by the same room-sourced microbial strains.</title>
        <authorList>
            <person name="Brooks B."/>
            <person name="Olm M.R."/>
            <person name="Firek B.A."/>
            <person name="Baker R."/>
            <person name="Thomas B.C."/>
            <person name="Morowitz M.J."/>
            <person name="Banfield J.F."/>
        </authorList>
    </citation>
    <scope>NUCLEOTIDE SEQUENCE [LARGE SCALE GENOMIC DNA]</scope>
    <source>
        <strain evidence="6">S2_009_000_R2_76</strain>
    </source>
</reference>
<dbReference type="AlphaFoldDB" id="A0A2W5EUQ5"/>
<dbReference type="InterPro" id="IPR000866">
    <property type="entry name" value="AhpC/TSA"/>
</dbReference>
<dbReference type="EMBL" id="QFOI01000274">
    <property type="protein sequence ID" value="PZP45287.1"/>
    <property type="molecule type" value="Genomic_DNA"/>
</dbReference>